<keyword evidence="4 12" id="KW-0235">DNA replication</keyword>
<dbReference type="GO" id="GO:0039693">
    <property type="term" value="P:viral DNA genome replication"/>
    <property type="evidence" value="ECO:0007669"/>
    <property type="project" value="UniProtKB-KW"/>
</dbReference>
<dbReference type="EC" id="2.7.7.7" evidence="12"/>
<comment type="catalytic activity">
    <reaction evidence="11 12">
        <text>DNA(n) + a 2'-deoxyribonucleoside 5'-triphosphate = DNA(n+1) + diphosphate</text>
        <dbReference type="Rhea" id="RHEA:22508"/>
        <dbReference type="Rhea" id="RHEA-COMP:17339"/>
        <dbReference type="Rhea" id="RHEA-COMP:17340"/>
        <dbReference type="ChEBI" id="CHEBI:33019"/>
        <dbReference type="ChEBI" id="CHEBI:61560"/>
        <dbReference type="ChEBI" id="CHEBI:173112"/>
        <dbReference type="EC" id="2.7.7.7"/>
    </reaction>
</comment>
<dbReference type="EMBL" id="LR797019">
    <property type="protein sequence ID" value="CAB4181870.1"/>
    <property type="molecule type" value="Genomic_DNA"/>
</dbReference>
<accession>A0A6J5QAX0</accession>
<dbReference type="Gene3D" id="3.40.1820.10">
    <property type="entry name" value="DnaQ-like 3'-5' exonuclease"/>
    <property type="match status" value="1"/>
</dbReference>
<dbReference type="Gene3D" id="3.30.420.10">
    <property type="entry name" value="Ribonuclease H-like superfamily/Ribonuclease H"/>
    <property type="match status" value="1"/>
</dbReference>
<keyword evidence="9" id="KW-1194">Viral DNA replication</keyword>
<keyword evidence="6" id="KW-0378">Hydrolase</keyword>
<dbReference type="InterPro" id="IPR006133">
    <property type="entry name" value="DNA-dir_DNA_pol_B_exonuc"/>
</dbReference>
<dbReference type="InterPro" id="IPR036397">
    <property type="entry name" value="RNaseH_sf"/>
</dbReference>
<evidence type="ECO:0000256" key="3">
    <source>
        <dbReference type="ARBA" id="ARBA00022695"/>
    </source>
</evidence>
<evidence type="ECO:0000313" key="18">
    <source>
        <dbReference type="EMBL" id="CAB4211309.1"/>
    </source>
</evidence>
<evidence type="ECO:0000259" key="14">
    <source>
        <dbReference type="Pfam" id="PF03104"/>
    </source>
</evidence>
<comment type="similarity">
    <text evidence="1 12">Belongs to the DNA polymerase type-B family.</text>
</comment>
<dbReference type="EMBL" id="LR798454">
    <property type="protein sequence ID" value="CAB5238245.1"/>
    <property type="molecule type" value="Genomic_DNA"/>
</dbReference>
<evidence type="ECO:0000256" key="10">
    <source>
        <dbReference type="ARBA" id="ARBA00023125"/>
    </source>
</evidence>
<dbReference type="EMBL" id="LR797272">
    <property type="protein sequence ID" value="CAB4198063.1"/>
    <property type="molecule type" value="Genomic_DNA"/>
</dbReference>
<keyword evidence="3 12" id="KW-0548">Nucleotidyltransferase</keyword>
<evidence type="ECO:0000313" key="16">
    <source>
        <dbReference type="EMBL" id="CAB4181870.1"/>
    </source>
</evidence>
<dbReference type="PANTHER" id="PTHR10322">
    <property type="entry name" value="DNA POLYMERASE CATALYTIC SUBUNIT"/>
    <property type="match status" value="1"/>
</dbReference>
<evidence type="ECO:0000256" key="12">
    <source>
        <dbReference type="RuleBase" id="RU000442"/>
    </source>
</evidence>
<dbReference type="PROSITE" id="PS00116">
    <property type="entry name" value="DNA_POLYMERASE_B"/>
    <property type="match status" value="1"/>
</dbReference>
<dbReference type="Gene3D" id="3.90.1600.10">
    <property type="entry name" value="Palm domain of DNA polymerase"/>
    <property type="match status" value="1"/>
</dbReference>
<evidence type="ECO:0000256" key="5">
    <source>
        <dbReference type="ARBA" id="ARBA00022722"/>
    </source>
</evidence>
<name>A0A6J5QAX0_9CAUD</name>
<dbReference type="EMBL" id="LR797375">
    <property type="protein sequence ID" value="CAB4211309.1"/>
    <property type="molecule type" value="Genomic_DNA"/>
</dbReference>
<evidence type="ECO:0000256" key="6">
    <source>
        <dbReference type="ARBA" id="ARBA00022801"/>
    </source>
</evidence>
<dbReference type="InterPro" id="IPR012337">
    <property type="entry name" value="RNaseH-like_sf"/>
</dbReference>
<dbReference type="PANTHER" id="PTHR10322:SF23">
    <property type="entry name" value="DNA POLYMERASE DELTA CATALYTIC SUBUNIT"/>
    <property type="match status" value="1"/>
</dbReference>
<keyword evidence="10 12" id="KW-0238">DNA-binding</keyword>
<dbReference type="SUPFAM" id="SSF56672">
    <property type="entry name" value="DNA/RNA polymerases"/>
    <property type="match status" value="1"/>
</dbReference>
<evidence type="ECO:0000256" key="9">
    <source>
        <dbReference type="ARBA" id="ARBA00023109"/>
    </source>
</evidence>
<dbReference type="InterPro" id="IPR017964">
    <property type="entry name" value="DNA-dir_DNA_pol_B_CS"/>
</dbReference>
<dbReference type="GO" id="GO:0003677">
    <property type="term" value="F:DNA binding"/>
    <property type="evidence" value="ECO:0007669"/>
    <property type="project" value="UniProtKB-KW"/>
</dbReference>
<dbReference type="GO" id="GO:0000166">
    <property type="term" value="F:nucleotide binding"/>
    <property type="evidence" value="ECO:0007669"/>
    <property type="project" value="InterPro"/>
</dbReference>
<dbReference type="InterPro" id="IPR043502">
    <property type="entry name" value="DNA/RNA_pol_sf"/>
</dbReference>
<keyword evidence="5" id="KW-0540">Nuclease</keyword>
<keyword evidence="7" id="KW-0269">Exonuclease</keyword>
<evidence type="ECO:0000256" key="1">
    <source>
        <dbReference type="ARBA" id="ARBA00005755"/>
    </source>
</evidence>
<feature type="domain" description="DNA-directed DNA polymerase family B exonuclease" evidence="14">
    <location>
        <begin position="89"/>
        <end position="268"/>
    </location>
</feature>
<keyword evidence="2 12" id="KW-0808">Transferase</keyword>
<dbReference type="SMART" id="SM00486">
    <property type="entry name" value="POLBc"/>
    <property type="match status" value="1"/>
</dbReference>
<proteinExistence type="inferred from homology"/>
<dbReference type="InterPro" id="IPR050240">
    <property type="entry name" value="DNA_pol_type-B"/>
</dbReference>
<evidence type="ECO:0000313" key="17">
    <source>
        <dbReference type="EMBL" id="CAB4198063.1"/>
    </source>
</evidence>
<evidence type="ECO:0000256" key="2">
    <source>
        <dbReference type="ARBA" id="ARBA00022679"/>
    </source>
</evidence>
<sequence>MEFYTSVHPVGDKILVRGYQNGRAYQRKIDFYPTLFVTSKVPSKWKTLEDTFVDEIKPGGIRETRDFLKRYDGVEGFPVYGNTNYAYQYISDTYEDDVNWDMEQIKVYTIDIETETESGFPDIKTANEEVLLITIKDLQSKKVVTFAQTKYGEYKSPRSDVTMVNCRDEQHMLKEFMIWWQGNYPDVITGWNTDFFDNVYLIHRIQRELGDTFANKISPWGYVNQRKTFIKGNEQVHYDIMGISQLDYLELYKKYTYTKQESYRLDYIAGEELDDAKKENPGNDFKDFYTNYWKDFVEYNIHDVELVDKLEDKMRLLELHLTMAYNAKINPEDVYSQVRMWDTIIYNHLRKKGIVIPAKTYSGKDSQFEGAYVKDPMIGMHKWVVSFDLNSLYPHLIMQYNISPETLTSEKLSVTVDKLLNKEIDTDYLKRRDLAMTANGWTYRKDIKGFMPELMEEMYINRSKFKKQMLKIEQEYQNDKTKVHLLKDISRLNNLQMAMKIALNSAYGAMGNQYFRYFDIRMAEGITTSGQLSIRWMANKLNAFLNKTLKTEGKDFVIAIDTDSIYLTLEHLIEKVCEGKATEQKIKYMDKICEEVFQPFIDQGYTELSDYMNAYSQKMVMKREVLADKAIWTAKKRYIINVHNSEGVQFAKPKIKVMGLEMVKSSTPAVIRTKLRDSLQVILAGDEKDLHTYVMEFRKEFDKLPIQEIAFPRGINGLKQYTGSPIYTKGTPIHVRGALLFNHHCKRFGIDKKYQPIRDGDKIKFVYVRTPNPLQEDVIAFPQVLPKEFKLESYIDYDKMFEKVFLDALQIVIEPLGWKTQEESSLEDFFG</sequence>
<dbReference type="GO" id="GO:0004527">
    <property type="term" value="F:exonuclease activity"/>
    <property type="evidence" value="ECO:0007669"/>
    <property type="project" value="UniProtKB-KW"/>
</dbReference>
<dbReference type="Gene3D" id="3.30.342.10">
    <property type="entry name" value="DNA Polymerase, chain B, domain 1"/>
    <property type="match status" value="1"/>
</dbReference>
<evidence type="ECO:0000259" key="13">
    <source>
        <dbReference type="Pfam" id="PF00136"/>
    </source>
</evidence>
<evidence type="ECO:0000313" key="15">
    <source>
        <dbReference type="EMBL" id="CAB4171032.1"/>
    </source>
</evidence>
<dbReference type="GO" id="GO:0006261">
    <property type="term" value="P:DNA-templated DNA replication"/>
    <property type="evidence" value="ECO:0007669"/>
    <property type="project" value="TreeGrafter"/>
</dbReference>
<organism evidence="16">
    <name type="scientific">uncultured Caudovirales phage</name>
    <dbReference type="NCBI Taxonomy" id="2100421"/>
    <lineage>
        <taxon>Viruses</taxon>
        <taxon>Duplodnaviria</taxon>
        <taxon>Heunggongvirae</taxon>
        <taxon>Uroviricota</taxon>
        <taxon>Caudoviricetes</taxon>
        <taxon>Peduoviridae</taxon>
        <taxon>Maltschvirus</taxon>
        <taxon>Maltschvirus maltsch</taxon>
    </lineage>
</organism>
<dbReference type="EMBL" id="LR796861">
    <property type="protein sequence ID" value="CAB4171032.1"/>
    <property type="molecule type" value="Genomic_DNA"/>
</dbReference>
<dbReference type="Pfam" id="PF03104">
    <property type="entry name" value="DNA_pol_B_exo1"/>
    <property type="match status" value="1"/>
</dbReference>
<evidence type="ECO:0000256" key="7">
    <source>
        <dbReference type="ARBA" id="ARBA00022839"/>
    </source>
</evidence>
<evidence type="ECO:0000256" key="11">
    <source>
        <dbReference type="ARBA" id="ARBA00049244"/>
    </source>
</evidence>
<evidence type="ECO:0000256" key="8">
    <source>
        <dbReference type="ARBA" id="ARBA00022932"/>
    </source>
</evidence>
<feature type="domain" description="DNA-directed DNA polymerase family B multifunctional" evidence="13">
    <location>
        <begin position="343"/>
        <end position="785"/>
    </location>
</feature>
<dbReference type="Gene3D" id="1.20.1280.300">
    <property type="match status" value="1"/>
</dbReference>
<evidence type="ECO:0000313" key="19">
    <source>
        <dbReference type="EMBL" id="CAB5238245.1"/>
    </source>
</evidence>
<evidence type="ECO:0000256" key="4">
    <source>
        <dbReference type="ARBA" id="ARBA00022705"/>
    </source>
</evidence>
<dbReference type="InterPro" id="IPR006172">
    <property type="entry name" value="DNA-dir_DNA_pol_B"/>
</dbReference>
<dbReference type="PRINTS" id="PR00106">
    <property type="entry name" value="DNAPOLB"/>
</dbReference>
<dbReference type="SUPFAM" id="SSF53098">
    <property type="entry name" value="Ribonuclease H-like"/>
    <property type="match status" value="1"/>
</dbReference>
<reference evidence="16" key="1">
    <citation type="submission" date="2020-05" db="EMBL/GenBank/DDBJ databases">
        <authorList>
            <person name="Chiriac C."/>
            <person name="Salcher M."/>
            <person name="Ghai R."/>
            <person name="Kavagutti S V."/>
        </authorList>
    </citation>
    <scope>NUCLEOTIDE SEQUENCE</scope>
</reference>
<keyword evidence="8 12" id="KW-0239">DNA-directed DNA polymerase</keyword>
<dbReference type="GO" id="GO:0003887">
    <property type="term" value="F:DNA-directed DNA polymerase activity"/>
    <property type="evidence" value="ECO:0007669"/>
    <property type="project" value="UniProtKB-KW"/>
</dbReference>
<gene>
    <name evidence="16" type="ORF">UFOVP1066_69</name>
    <name evidence="17" type="ORF">UFOVP1315_46</name>
    <name evidence="18" type="ORF">UFOVP1421_7</name>
    <name evidence="19" type="ORF">UFOVP1525_17</name>
    <name evidence="15" type="ORF">UFOVP909_202</name>
</gene>
<dbReference type="InterPro" id="IPR006134">
    <property type="entry name" value="DNA-dir_DNA_pol_B_multi_dom"/>
</dbReference>
<dbReference type="Pfam" id="PF00136">
    <property type="entry name" value="DNA_pol_B"/>
    <property type="match status" value="1"/>
</dbReference>
<protein>
    <recommendedName>
        <fullName evidence="12">DNA polymerase</fullName>
        <ecNumber evidence="12">2.7.7.7</ecNumber>
    </recommendedName>
</protein>
<dbReference type="InterPro" id="IPR023211">
    <property type="entry name" value="DNA_pol_palm_dom_sf"/>
</dbReference>